<reference evidence="1" key="1">
    <citation type="submission" date="2020-04" db="EMBL/GenBank/DDBJ databases">
        <title>Hybrid Assembly of Korean Phytophthora infestans isolates.</title>
        <authorList>
            <person name="Prokchorchik M."/>
            <person name="Lee Y."/>
            <person name="Seo J."/>
            <person name="Cho J.-H."/>
            <person name="Park Y.-E."/>
            <person name="Jang D.-C."/>
            <person name="Im J.-S."/>
            <person name="Choi J.-G."/>
            <person name="Park H.-J."/>
            <person name="Lee G.-B."/>
            <person name="Lee Y.-G."/>
            <person name="Hong S.-Y."/>
            <person name="Cho K."/>
            <person name="Sohn K.H."/>
        </authorList>
    </citation>
    <scope>NUCLEOTIDE SEQUENCE</scope>
    <source>
        <strain evidence="1">KR_1_A1</strain>
    </source>
</reference>
<organism evidence="1 2">
    <name type="scientific">Phytophthora infestans</name>
    <name type="common">Potato late blight agent</name>
    <name type="synonym">Botrytis infestans</name>
    <dbReference type="NCBI Taxonomy" id="4787"/>
    <lineage>
        <taxon>Eukaryota</taxon>
        <taxon>Sar</taxon>
        <taxon>Stramenopiles</taxon>
        <taxon>Oomycota</taxon>
        <taxon>Peronosporomycetes</taxon>
        <taxon>Peronosporales</taxon>
        <taxon>Peronosporaceae</taxon>
        <taxon>Phytophthora</taxon>
    </lineage>
</organism>
<evidence type="ECO:0000313" key="1">
    <source>
        <dbReference type="EMBL" id="KAF4046861.1"/>
    </source>
</evidence>
<dbReference type="EMBL" id="WSZM01000011">
    <property type="protein sequence ID" value="KAF4046861.1"/>
    <property type="molecule type" value="Genomic_DNA"/>
</dbReference>
<dbReference type="Proteomes" id="UP000602510">
    <property type="component" value="Unassembled WGS sequence"/>
</dbReference>
<proteinExistence type="predicted"/>
<keyword evidence="2" id="KW-1185">Reference proteome</keyword>
<sequence>MHMLADKETMGVVSGHSQGFVVVVEVPVVEVPVVEVPVVEEPVVEEPVVYVLVVVVATEVNEDVGVAEAQVSRVSVLSVTSMDTGVVNARDSPIVMTVMNFSHMTHDRSDFDEFRALQEPTDIVVASGQRLRAVGTGVTGACSQFHLLWQKEQRLVLMEMAVAFVLVTRWLHT</sequence>
<evidence type="ECO:0000313" key="2">
    <source>
        <dbReference type="Proteomes" id="UP000602510"/>
    </source>
</evidence>
<dbReference type="AlphaFoldDB" id="A0A833SW66"/>
<gene>
    <name evidence="1" type="ORF">GN244_ATG00689</name>
</gene>
<comment type="caution">
    <text evidence="1">The sequence shown here is derived from an EMBL/GenBank/DDBJ whole genome shotgun (WGS) entry which is preliminary data.</text>
</comment>
<name>A0A833SW66_PHYIN</name>
<accession>A0A833SW66</accession>
<protein>
    <submittedName>
        <fullName evidence="1">Uncharacterized protein</fullName>
    </submittedName>
</protein>